<organism evidence="7 8">
    <name type="scientific">Actinomadura fibrosa</name>
    <dbReference type="NCBI Taxonomy" id="111802"/>
    <lineage>
        <taxon>Bacteria</taxon>
        <taxon>Bacillati</taxon>
        <taxon>Actinomycetota</taxon>
        <taxon>Actinomycetes</taxon>
        <taxon>Streptosporangiales</taxon>
        <taxon>Thermomonosporaceae</taxon>
        <taxon>Actinomadura</taxon>
    </lineage>
</organism>
<evidence type="ECO:0000256" key="2">
    <source>
        <dbReference type="ARBA" id="ARBA00022801"/>
    </source>
</evidence>
<keyword evidence="2" id="KW-0378">Hydrolase</keyword>
<dbReference type="PROSITE" id="PS51192">
    <property type="entry name" value="HELICASE_ATP_BIND_1"/>
    <property type="match status" value="1"/>
</dbReference>
<gene>
    <name evidence="7" type="ORF">ACFQZM_48620</name>
</gene>
<evidence type="ECO:0000256" key="3">
    <source>
        <dbReference type="ARBA" id="ARBA00022806"/>
    </source>
</evidence>
<evidence type="ECO:0000256" key="4">
    <source>
        <dbReference type="ARBA" id="ARBA00022840"/>
    </source>
</evidence>
<evidence type="ECO:0000259" key="6">
    <source>
        <dbReference type="PROSITE" id="PS51194"/>
    </source>
</evidence>
<keyword evidence="8" id="KW-1185">Reference proteome</keyword>
<dbReference type="InterPro" id="IPR011600">
    <property type="entry name" value="Pept_C14_caspase"/>
</dbReference>
<keyword evidence="1" id="KW-0547">Nucleotide-binding</keyword>
<dbReference type="Gene3D" id="3.40.50.300">
    <property type="entry name" value="P-loop containing nucleotide triphosphate hydrolases"/>
    <property type="match status" value="2"/>
</dbReference>
<feature type="domain" description="Helicase ATP-binding" evidence="5">
    <location>
        <begin position="320"/>
        <end position="493"/>
    </location>
</feature>
<protein>
    <submittedName>
        <fullName evidence="7">DEAD/DEAH box helicase</fullName>
    </submittedName>
</protein>
<sequence>MVEWGKREVKLHGFFAGVDVYQCGDAFRELSFAGRDASALQALFEDNLPGGETNLSLDREVTKRKFLTEIGQVADRCAADDLALIFFSGHGTFDGELVMYDSEPDNLRETGLSLDELVTAVQRIRSRQLIIVLDCCFVGGHVLGGPALYAAKTAGLPLSEHARNGRPSPSHILSKIRGDGWMVLTAAGEGQLAYEDKWLRHGVLTHHLIQGLLGRGLDVSDGRISLLALFEHVMQQVQRNPGTIRRGRQYPALAAVTTGMSVKIFRKGEKYKSIARDAEWREVSRAFSSLAPHGIPDQVCALWSRRVGKLTDFQLGVIDRGRLLAGESLLVGAPTSTGKTLIGEIAALKSVAADRPAVFLVPTRALADELYGLFTADYAKLGMRVIRATGGRRENTLDLLSGRFQLAVCTYEKFVGVLHRRPGLLSRIGVLVIDEIQTIGLPVRGPKLELLLTRIRARRRAGQTVPQVIGLSSAPDTGRMFAEWAMLTPMTGRERPVPLQEGVVSSDGRIRLREGDGAERTETLSGLSHASDPLTTARDLVRRLVGEDQQVIVFRPQRQQAWTFAEDLADVLGLPAAEGALRALPDGDDGRVTERLRACLDHGVAFHIADLSDAERSTVEGFFKRKSSEIRVVVATTTLAQGVNLPADCVVVYGLEHPSQPEDVRYTVSEYKNMAGRAGRMGHVKEGRAFIVADNEIDAEQKWHHYVQARPQPLRTAFPATPDDLRATILPLFADSGERGSLRVDVKGLLALTFASYQYRNEPEGFRPFPPDEVDSALESLCEARLLQREETRYRLTGLGTIALRSGLSIESVTTLVHALSEVSPADLNPMTMICAVQLTTELGDIRFPGGSGDGLRARVNLRRVLRENGTPGSLLIRMSADDGGEDAFLSRARRAVACYLWSRGSRLARIERAVSPRTPVRSADPGPVRQAARRAAEVVEAALRIALEVQPDFVDVGELLELPLQLEFGVRAGLARVARYTNGSVERHALLNLADAGLTDAAAILDADDETLLRCVSGDATVFAAVQKAAEAAVEAAGEEGDGGLDGLID</sequence>
<dbReference type="InterPro" id="IPR027417">
    <property type="entry name" value="P-loop_NTPase"/>
</dbReference>
<dbReference type="GO" id="GO:0004386">
    <property type="term" value="F:helicase activity"/>
    <property type="evidence" value="ECO:0007669"/>
    <property type="project" value="UniProtKB-KW"/>
</dbReference>
<dbReference type="PANTHER" id="PTHR47961">
    <property type="entry name" value="DNA POLYMERASE THETA, PUTATIVE (AFU_ORTHOLOGUE AFUA_1G05260)-RELATED"/>
    <property type="match status" value="1"/>
</dbReference>
<evidence type="ECO:0000313" key="8">
    <source>
        <dbReference type="Proteomes" id="UP001597063"/>
    </source>
</evidence>
<evidence type="ECO:0000313" key="7">
    <source>
        <dbReference type="EMBL" id="MFD0692424.1"/>
    </source>
</evidence>
<dbReference type="Pfam" id="PF00270">
    <property type="entry name" value="DEAD"/>
    <property type="match status" value="1"/>
</dbReference>
<dbReference type="SUPFAM" id="SSF52540">
    <property type="entry name" value="P-loop containing nucleoside triphosphate hydrolases"/>
    <property type="match status" value="1"/>
</dbReference>
<keyword evidence="3 7" id="KW-0347">Helicase</keyword>
<keyword evidence="4" id="KW-0067">ATP-binding</keyword>
<reference evidence="8" key="1">
    <citation type="journal article" date="2019" name="Int. J. Syst. Evol. Microbiol.">
        <title>The Global Catalogue of Microorganisms (GCM) 10K type strain sequencing project: providing services to taxonomists for standard genome sequencing and annotation.</title>
        <authorList>
            <consortium name="The Broad Institute Genomics Platform"/>
            <consortium name="The Broad Institute Genome Sequencing Center for Infectious Disease"/>
            <person name="Wu L."/>
            <person name="Ma J."/>
        </authorList>
    </citation>
    <scope>NUCLEOTIDE SEQUENCE [LARGE SCALE GENOMIC DNA]</scope>
    <source>
        <strain evidence="8">JCM 9371</strain>
    </source>
</reference>
<dbReference type="PROSITE" id="PS51194">
    <property type="entry name" value="HELICASE_CTER"/>
    <property type="match status" value="1"/>
</dbReference>
<evidence type="ECO:0000259" key="5">
    <source>
        <dbReference type="PROSITE" id="PS51192"/>
    </source>
</evidence>
<dbReference type="SMART" id="SM00490">
    <property type="entry name" value="HELICc"/>
    <property type="match status" value="1"/>
</dbReference>
<dbReference type="InterPro" id="IPR014001">
    <property type="entry name" value="Helicase_ATP-bd"/>
</dbReference>
<dbReference type="InterPro" id="IPR011545">
    <property type="entry name" value="DEAD/DEAH_box_helicase_dom"/>
</dbReference>
<name>A0ABW2Y1F5_9ACTN</name>
<dbReference type="EMBL" id="JBHTGP010000041">
    <property type="protein sequence ID" value="MFD0692424.1"/>
    <property type="molecule type" value="Genomic_DNA"/>
</dbReference>
<dbReference type="Pfam" id="PF00271">
    <property type="entry name" value="Helicase_C"/>
    <property type="match status" value="1"/>
</dbReference>
<feature type="domain" description="Helicase C-terminal" evidence="6">
    <location>
        <begin position="536"/>
        <end position="729"/>
    </location>
</feature>
<dbReference type="InterPro" id="IPR001650">
    <property type="entry name" value="Helicase_C-like"/>
</dbReference>
<accession>A0ABW2Y1F5</accession>
<dbReference type="InterPro" id="IPR050474">
    <property type="entry name" value="Hel308_SKI2-like"/>
</dbReference>
<dbReference type="SMART" id="SM00487">
    <property type="entry name" value="DEXDc"/>
    <property type="match status" value="1"/>
</dbReference>
<dbReference type="Pfam" id="PF00656">
    <property type="entry name" value="Peptidase_C14"/>
    <property type="match status" value="1"/>
</dbReference>
<proteinExistence type="predicted"/>
<evidence type="ECO:0000256" key="1">
    <source>
        <dbReference type="ARBA" id="ARBA00022741"/>
    </source>
</evidence>
<dbReference type="Gene3D" id="3.40.50.1460">
    <property type="match status" value="1"/>
</dbReference>
<dbReference type="Proteomes" id="UP001597063">
    <property type="component" value="Unassembled WGS sequence"/>
</dbReference>
<dbReference type="RefSeq" id="WP_131756196.1">
    <property type="nucleotide sequence ID" value="NZ_CAACUY010000013.1"/>
</dbReference>
<comment type="caution">
    <text evidence="7">The sequence shown here is derived from an EMBL/GenBank/DDBJ whole genome shotgun (WGS) entry which is preliminary data.</text>
</comment>
<dbReference type="PANTHER" id="PTHR47961:SF10">
    <property type="entry name" value="ATP-DEPENDENT DNA HELICASE HEL308"/>
    <property type="match status" value="1"/>
</dbReference>